<organism evidence="3 4">
    <name type="scientific">Clostridium omnivorum</name>
    <dbReference type="NCBI Taxonomy" id="1604902"/>
    <lineage>
        <taxon>Bacteria</taxon>
        <taxon>Bacillati</taxon>
        <taxon>Bacillota</taxon>
        <taxon>Clostridia</taxon>
        <taxon>Eubacteriales</taxon>
        <taxon>Clostridiaceae</taxon>
        <taxon>Clostridium</taxon>
    </lineage>
</organism>
<feature type="transmembrane region" description="Helical" evidence="1">
    <location>
        <begin position="12"/>
        <end position="34"/>
    </location>
</feature>
<dbReference type="Pfam" id="PF13400">
    <property type="entry name" value="Tad"/>
    <property type="match status" value="1"/>
</dbReference>
<evidence type="ECO:0000256" key="1">
    <source>
        <dbReference type="SAM" id="Phobius"/>
    </source>
</evidence>
<feature type="domain" description="Putative Flp pilus-assembly TadG-like N-terminal" evidence="2">
    <location>
        <begin position="14"/>
        <end position="59"/>
    </location>
</feature>
<dbReference type="InterPro" id="IPR028087">
    <property type="entry name" value="Tad_N"/>
</dbReference>
<keyword evidence="1" id="KW-0472">Membrane</keyword>
<keyword evidence="1" id="KW-0812">Transmembrane</keyword>
<keyword evidence="1" id="KW-1133">Transmembrane helix</keyword>
<reference evidence="3 4" key="1">
    <citation type="journal article" date="2024" name="Int. J. Syst. Evol. Microbiol.">
        <title>Clostridium omnivorum sp. nov., isolated from anoxic soil under the treatment of reductive soil disinfestation.</title>
        <authorList>
            <person name="Ueki A."/>
            <person name="Tonouchi A."/>
            <person name="Kaku N."/>
            <person name="Honma S."/>
            <person name="Ueki K."/>
        </authorList>
    </citation>
    <scope>NUCLEOTIDE SEQUENCE [LARGE SCALE GENOMIC DNA]</scope>
    <source>
        <strain evidence="3 4">E14</strain>
    </source>
</reference>
<proteinExistence type="predicted"/>
<dbReference type="EMBL" id="BRXR01000001">
    <property type="protein sequence ID" value="GLC28993.1"/>
    <property type="molecule type" value="Genomic_DNA"/>
</dbReference>
<gene>
    <name evidence="3" type="ORF">bsdE14_04030</name>
</gene>
<dbReference type="Proteomes" id="UP001208567">
    <property type="component" value="Unassembled WGS sequence"/>
</dbReference>
<accession>A0ABQ5N1A3</accession>
<dbReference type="RefSeq" id="WP_264848267.1">
    <property type="nucleotide sequence ID" value="NZ_BRXR01000001.1"/>
</dbReference>
<evidence type="ECO:0000313" key="3">
    <source>
        <dbReference type="EMBL" id="GLC28993.1"/>
    </source>
</evidence>
<protein>
    <recommendedName>
        <fullName evidence="2">Putative Flp pilus-assembly TadG-like N-terminal domain-containing protein</fullName>
    </recommendedName>
</protein>
<comment type="caution">
    <text evidence="3">The sequence shown here is derived from an EMBL/GenBank/DDBJ whole genome shotgun (WGS) entry which is preliminary data.</text>
</comment>
<evidence type="ECO:0000313" key="4">
    <source>
        <dbReference type="Proteomes" id="UP001208567"/>
    </source>
</evidence>
<name>A0ABQ5N1A3_9CLOT</name>
<keyword evidence="4" id="KW-1185">Reference proteome</keyword>
<evidence type="ECO:0000259" key="2">
    <source>
        <dbReference type="Pfam" id="PF13400"/>
    </source>
</evidence>
<sequence length="306" mass="33830">MIKKFKLYKEESGAGLVWFAITFVIIIFMTGLAIDGGRLFLSKIDLRKTANAAALSGAQELTESASRITNVVNEILTENKEESSLKQLLIKPNNENKITVTLEKNVPMYFMKIFGIKYTPVQVASSAAIFPMAETKGAVPFGISKDTQFEFMKEYTLKVDAGDSSTGNFGIMALAGTGGRLYEDALKYGYNDSLKAGDIIDTQTGNVEQKTIKGVNYRIDNSPYTEYAEDHRDDPRIVAILVYEPYQVSTNQLKSIKIDGFAFFYLTQPMSSSDSTVKGYFIRKTGTGYGNSNVLDKGAYAIKLVE</sequence>